<accession>A0AAW5B159</accession>
<gene>
    <name evidence="1" type="ORF">K3T81_02120</name>
</gene>
<comment type="caution">
    <text evidence="1">The sequence shown here is derived from an EMBL/GenBank/DDBJ whole genome shotgun (WGS) entry which is preliminary data.</text>
</comment>
<evidence type="ECO:0000313" key="1">
    <source>
        <dbReference type="EMBL" id="MCG3417935.1"/>
    </source>
</evidence>
<evidence type="ECO:0000313" key="2">
    <source>
        <dbReference type="Proteomes" id="UP001199631"/>
    </source>
</evidence>
<dbReference type="EMBL" id="JAIFZM010000002">
    <property type="protein sequence ID" value="MCG3417935.1"/>
    <property type="molecule type" value="Genomic_DNA"/>
</dbReference>
<protein>
    <submittedName>
        <fullName evidence="1">Uncharacterized protein</fullName>
    </submittedName>
</protein>
<dbReference type="AlphaFoldDB" id="A0AAW5B159"/>
<keyword evidence="2" id="KW-1185">Reference proteome</keyword>
<sequence length="58" mass="7086">MNAYRRRRGRKNFVITWRMFHNLLLEMLFSEYSIHQSASEEDFPPSQPEREIILLFSP</sequence>
<organism evidence="1 2">
    <name type="scientific">Oceanobacillus jordanicus</name>
    <dbReference type="NCBI Taxonomy" id="2867266"/>
    <lineage>
        <taxon>Bacteria</taxon>
        <taxon>Bacillati</taxon>
        <taxon>Bacillota</taxon>
        <taxon>Bacilli</taxon>
        <taxon>Bacillales</taxon>
        <taxon>Bacillaceae</taxon>
        <taxon>Oceanobacillus</taxon>
    </lineage>
</organism>
<dbReference type="Proteomes" id="UP001199631">
    <property type="component" value="Unassembled WGS sequence"/>
</dbReference>
<reference evidence="1 2" key="1">
    <citation type="journal article" date="2022" name="Evol. Bioinform. Online">
        <title>Draft Genome Sequence of Oceanobacillus jordanicus Strain GSFE11, a Halotolerant Plant Growth-Promoting Bacterial Endophyte Isolated From the Jordan Valley.</title>
        <authorList>
            <person name="Alhindi T."/>
            <person name="Albdaiwi R."/>
        </authorList>
    </citation>
    <scope>NUCLEOTIDE SEQUENCE [LARGE SCALE GENOMIC DNA]</scope>
    <source>
        <strain evidence="1 2">GSFE11</strain>
    </source>
</reference>
<dbReference type="RefSeq" id="WP_238017963.1">
    <property type="nucleotide sequence ID" value="NZ_JAIFZM010000002.1"/>
</dbReference>
<name>A0AAW5B159_9BACI</name>
<proteinExistence type="predicted"/>